<reference evidence="2 3" key="1">
    <citation type="submission" date="2015-01" db="EMBL/GenBank/DDBJ databases">
        <title>Vibrio sp. C1 JCM 19231 whole genome shotgun sequence.</title>
        <authorList>
            <person name="Sawabe T."/>
            <person name="Meirelles P."/>
            <person name="Feng G."/>
            <person name="Sayaka M."/>
            <person name="Hattori M."/>
            <person name="Ohkuma M."/>
        </authorList>
    </citation>
    <scope>NUCLEOTIDE SEQUENCE [LARGE SCALE GENOMIC DNA]</scope>
    <source>
        <strain evidence="3">JCM 19231</strain>
    </source>
</reference>
<dbReference type="EC" id="1.3.8.1" evidence="2"/>
<keyword evidence="1" id="KW-0812">Transmembrane</keyword>
<sequence>MELLVALITLLGTASVCLYRRTSLFNCFLASTAALVLASVFVGFSLLAWLVLLAISAFMMFDEWRQKTVSSKILSAFRKVLPPMSQTEKEALDAGTTWFEAELFQGKPDWEFLKKVEKSVLTAERKRFLMAR</sequence>
<keyword evidence="1" id="KW-0472">Membrane</keyword>
<gene>
    <name evidence="2" type="ORF">JCM19231_3843</name>
</gene>
<evidence type="ECO:0000313" key="2">
    <source>
        <dbReference type="EMBL" id="GAM57335.1"/>
    </source>
</evidence>
<keyword evidence="1" id="KW-1133">Transmembrane helix</keyword>
<reference evidence="2 3" key="2">
    <citation type="submission" date="2015-01" db="EMBL/GenBank/DDBJ databases">
        <authorList>
            <consortium name="NBRP consortium"/>
            <person name="Sawabe T."/>
            <person name="Meirelles P."/>
            <person name="Feng G."/>
            <person name="Sayaka M."/>
            <person name="Hattori M."/>
            <person name="Ohkuma M."/>
        </authorList>
    </citation>
    <scope>NUCLEOTIDE SEQUENCE [LARGE SCALE GENOMIC DNA]</scope>
    <source>
        <strain evidence="3">JCM 19231</strain>
    </source>
</reference>
<dbReference type="AlphaFoldDB" id="A0A0B8NS12"/>
<keyword evidence="2" id="KW-0560">Oxidoreductase</keyword>
<dbReference type="GO" id="GO:0016937">
    <property type="term" value="F:short-chain fatty acyl-CoA dehydrogenase activity"/>
    <property type="evidence" value="ECO:0007669"/>
    <property type="project" value="UniProtKB-EC"/>
</dbReference>
<organism evidence="2 3">
    <name type="scientific">Vibrio ishigakensis</name>
    <dbReference type="NCBI Taxonomy" id="1481914"/>
    <lineage>
        <taxon>Bacteria</taxon>
        <taxon>Pseudomonadati</taxon>
        <taxon>Pseudomonadota</taxon>
        <taxon>Gammaproteobacteria</taxon>
        <taxon>Vibrionales</taxon>
        <taxon>Vibrionaceae</taxon>
        <taxon>Vibrio</taxon>
    </lineage>
</organism>
<feature type="transmembrane region" description="Helical" evidence="1">
    <location>
        <begin position="28"/>
        <end position="61"/>
    </location>
</feature>
<dbReference type="EMBL" id="BBRZ01000051">
    <property type="protein sequence ID" value="GAM57335.1"/>
    <property type="molecule type" value="Genomic_DNA"/>
</dbReference>
<accession>A0A0B8NS12</accession>
<name>A0A0B8NS12_9VIBR</name>
<comment type="caution">
    <text evidence="2">The sequence shown here is derived from an EMBL/GenBank/DDBJ whole genome shotgun (WGS) entry which is preliminary data.</text>
</comment>
<proteinExistence type="predicted"/>
<evidence type="ECO:0000256" key="1">
    <source>
        <dbReference type="SAM" id="Phobius"/>
    </source>
</evidence>
<keyword evidence="3" id="KW-1185">Reference proteome</keyword>
<protein>
    <submittedName>
        <fullName evidence="2">Butyryl-CoA dehydrogenase</fullName>
        <ecNumber evidence="2">1.3.8.1</ecNumber>
    </submittedName>
</protein>
<dbReference type="Proteomes" id="UP000031671">
    <property type="component" value="Unassembled WGS sequence"/>
</dbReference>
<evidence type="ECO:0000313" key="3">
    <source>
        <dbReference type="Proteomes" id="UP000031671"/>
    </source>
</evidence>